<accession>A0A7R9DGA4</accession>
<dbReference type="InterPro" id="IPR001810">
    <property type="entry name" value="F-box_dom"/>
</dbReference>
<feature type="domain" description="F-box" evidence="2">
    <location>
        <begin position="23"/>
        <end position="46"/>
    </location>
</feature>
<dbReference type="SUPFAM" id="SSF81383">
    <property type="entry name" value="F-box domain"/>
    <property type="match status" value="1"/>
</dbReference>
<evidence type="ECO:0000259" key="2">
    <source>
        <dbReference type="PROSITE" id="PS50181"/>
    </source>
</evidence>
<dbReference type="AlphaFoldDB" id="A0A7R9DGA4"/>
<dbReference type="PROSITE" id="PS50181">
    <property type="entry name" value="FBOX"/>
    <property type="match status" value="1"/>
</dbReference>
<proteinExistence type="predicted"/>
<feature type="region of interest" description="Disordered" evidence="1">
    <location>
        <begin position="49"/>
        <end position="77"/>
    </location>
</feature>
<sequence>MHTCDNNGGIRHVSGLAEYIMTSNNIVDLPNEMLLKIFMYLPQEDLENEMSLQDSDSDPPAESNASDNDSSEEETAAISQIKRVATHQSGVSGIAAKPTSEVITTLYPFLSTYYICSIWPQEINNNLGTHPIGLLPASKHNTTTLCINISKTDRLVL</sequence>
<dbReference type="EMBL" id="OD007665">
    <property type="protein sequence ID" value="CAD7414220.1"/>
    <property type="molecule type" value="Genomic_DNA"/>
</dbReference>
<evidence type="ECO:0000313" key="3">
    <source>
        <dbReference type="EMBL" id="CAD7414220.1"/>
    </source>
</evidence>
<dbReference type="InterPro" id="IPR036047">
    <property type="entry name" value="F-box-like_dom_sf"/>
</dbReference>
<organism evidence="3">
    <name type="scientific">Timema poppense</name>
    <name type="common">Walking stick</name>
    <dbReference type="NCBI Taxonomy" id="170557"/>
    <lineage>
        <taxon>Eukaryota</taxon>
        <taxon>Metazoa</taxon>
        <taxon>Ecdysozoa</taxon>
        <taxon>Arthropoda</taxon>
        <taxon>Hexapoda</taxon>
        <taxon>Insecta</taxon>
        <taxon>Pterygota</taxon>
        <taxon>Neoptera</taxon>
        <taxon>Polyneoptera</taxon>
        <taxon>Phasmatodea</taxon>
        <taxon>Timematodea</taxon>
        <taxon>Timematoidea</taxon>
        <taxon>Timematidae</taxon>
        <taxon>Timema</taxon>
    </lineage>
</organism>
<name>A0A7R9DGA4_TIMPO</name>
<dbReference type="CDD" id="cd09917">
    <property type="entry name" value="F-box_SF"/>
    <property type="match status" value="1"/>
</dbReference>
<protein>
    <recommendedName>
        <fullName evidence="2">F-box domain-containing protein</fullName>
    </recommendedName>
</protein>
<reference evidence="3" key="1">
    <citation type="submission" date="2020-11" db="EMBL/GenBank/DDBJ databases">
        <authorList>
            <person name="Tran Van P."/>
        </authorList>
    </citation>
    <scope>NUCLEOTIDE SEQUENCE</scope>
</reference>
<evidence type="ECO:0000256" key="1">
    <source>
        <dbReference type="SAM" id="MobiDB-lite"/>
    </source>
</evidence>
<gene>
    <name evidence="3" type="ORF">TPSB3V08_LOCUS9532</name>
</gene>